<dbReference type="PANTHER" id="PTHR30193:SF37">
    <property type="entry name" value="INNER MEMBRANE ABC TRANSPORTER PERMEASE PROTEIN YCJO"/>
    <property type="match status" value="1"/>
</dbReference>
<accession>A0A9W6VSP7</accession>
<name>A0A9W6VSP7_9ACTN</name>
<keyword evidence="3" id="KW-1003">Cell membrane</keyword>
<dbReference type="EMBL" id="BSTJ01000008">
    <property type="protein sequence ID" value="GLY77737.1"/>
    <property type="molecule type" value="Genomic_DNA"/>
</dbReference>
<keyword evidence="6 7" id="KW-0472">Membrane</keyword>
<feature type="domain" description="ABC transmembrane type-1" evidence="8">
    <location>
        <begin position="79"/>
        <end position="291"/>
    </location>
</feature>
<comment type="subcellular location">
    <subcellularLocation>
        <location evidence="1 7">Cell membrane</location>
        <topology evidence="1 7">Multi-pass membrane protein</topology>
    </subcellularLocation>
</comment>
<evidence type="ECO:0000256" key="2">
    <source>
        <dbReference type="ARBA" id="ARBA00022448"/>
    </source>
</evidence>
<feature type="transmembrane region" description="Helical" evidence="7">
    <location>
        <begin position="275"/>
        <end position="295"/>
    </location>
</feature>
<evidence type="ECO:0000256" key="6">
    <source>
        <dbReference type="ARBA" id="ARBA00023136"/>
    </source>
</evidence>
<dbReference type="InterPro" id="IPR035906">
    <property type="entry name" value="MetI-like_sf"/>
</dbReference>
<evidence type="ECO:0000313" key="9">
    <source>
        <dbReference type="EMBL" id="GLY77737.1"/>
    </source>
</evidence>
<keyword evidence="5 7" id="KW-1133">Transmembrane helix</keyword>
<feature type="transmembrane region" description="Helical" evidence="7">
    <location>
        <begin position="83"/>
        <end position="104"/>
    </location>
</feature>
<dbReference type="PROSITE" id="PS50928">
    <property type="entry name" value="ABC_TM1"/>
    <property type="match status" value="1"/>
</dbReference>
<feature type="transmembrane region" description="Helical" evidence="7">
    <location>
        <begin position="165"/>
        <end position="187"/>
    </location>
</feature>
<sequence>MRRSGVRARGGLTLRARRSLSAYGFIAPSVIILGVFLAWPMIWSLRTSFYEASQFAPPTFVGLGNYRKLFADATFRGDLVNTLVYAAVVTPLAVGLALVFALMLHRRLRGRSFFRAAIFLPAVLSFGVMGIAWDFVLDPNIGVLPRWLQHVGLSLGNGVNDPNWAMAYVMFVGVWKNAGFYMVMYLAGLSTIPNDFYEAAAIDGAGPWARFRHITWPLLSNTTLFVFVIAAIASLQAFDQIFVMTHGGPFFKTETLVYLVYRTGFKDFEFGYASAVAWVLVFLVFLISLVQNFYFGRRQVKY</sequence>
<dbReference type="CDD" id="cd06261">
    <property type="entry name" value="TM_PBP2"/>
    <property type="match status" value="1"/>
</dbReference>
<dbReference type="Gene3D" id="1.10.3720.10">
    <property type="entry name" value="MetI-like"/>
    <property type="match status" value="1"/>
</dbReference>
<evidence type="ECO:0000256" key="3">
    <source>
        <dbReference type="ARBA" id="ARBA00022475"/>
    </source>
</evidence>
<dbReference type="GO" id="GO:0005886">
    <property type="term" value="C:plasma membrane"/>
    <property type="evidence" value="ECO:0007669"/>
    <property type="project" value="UniProtKB-SubCell"/>
</dbReference>
<evidence type="ECO:0000256" key="5">
    <source>
        <dbReference type="ARBA" id="ARBA00022989"/>
    </source>
</evidence>
<feature type="transmembrane region" description="Helical" evidence="7">
    <location>
        <begin position="20"/>
        <end position="42"/>
    </location>
</feature>
<proteinExistence type="inferred from homology"/>
<comment type="similarity">
    <text evidence="7">Belongs to the binding-protein-dependent transport system permease family.</text>
</comment>
<gene>
    <name evidence="9" type="ORF">Airi01_060040</name>
</gene>
<reference evidence="9" key="1">
    <citation type="submission" date="2023-03" db="EMBL/GenBank/DDBJ databases">
        <title>Actinoallomurus iriomotensis NBRC 103681.</title>
        <authorList>
            <person name="Ichikawa N."/>
            <person name="Sato H."/>
            <person name="Tonouchi N."/>
        </authorList>
    </citation>
    <scope>NUCLEOTIDE SEQUENCE</scope>
    <source>
        <strain evidence="9">NBRC 103681</strain>
    </source>
</reference>
<evidence type="ECO:0000256" key="1">
    <source>
        <dbReference type="ARBA" id="ARBA00004651"/>
    </source>
</evidence>
<evidence type="ECO:0000313" key="10">
    <source>
        <dbReference type="Proteomes" id="UP001165135"/>
    </source>
</evidence>
<dbReference type="PANTHER" id="PTHR30193">
    <property type="entry name" value="ABC TRANSPORTER PERMEASE PROTEIN"/>
    <property type="match status" value="1"/>
</dbReference>
<evidence type="ECO:0000256" key="4">
    <source>
        <dbReference type="ARBA" id="ARBA00022692"/>
    </source>
</evidence>
<dbReference type="InterPro" id="IPR000515">
    <property type="entry name" value="MetI-like"/>
</dbReference>
<feature type="transmembrane region" description="Helical" evidence="7">
    <location>
        <begin position="116"/>
        <end position="136"/>
    </location>
</feature>
<dbReference type="Pfam" id="PF00528">
    <property type="entry name" value="BPD_transp_1"/>
    <property type="match status" value="1"/>
</dbReference>
<keyword evidence="2 7" id="KW-0813">Transport</keyword>
<organism evidence="9 10">
    <name type="scientific">Actinoallomurus iriomotensis</name>
    <dbReference type="NCBI Taxonomy" id="478107"/>
    <lineage>
        <taxon>Bacteria</taxon>
        <taxon>Bacillati</taxon>
        <taxon>Actinomycetota</taxon>
        <taxon>Actinomycetes</taxon>
        <taxon>Streptosporangiales</taxon>
        <taxon>Thermomonosporaceae</taxon>
        <taxon>Actinoallomurus</taxon>
    </lineage>
</organism>
<comment type="caution">
    <text evidence="9">The sequence shown here is derived from an EMBL/GenBank/DDBJ whole genome shotgun (WGS) entry which is preliminary data.</text>
</comment>
<dbReference type="AlphaFoldDB" id="A0A9W6VSP7"/>
<dbReference type="Proteomes" id="UP001165135">
    <property type="component" value="Unassembled WGS sequence"/>
</dbReference>
<keyword evidence="4 7" id="KW-0812">Transmembrane</keyword>
<evidence type="ECO:0000259" key="8">
    <source>
        <dbReference type="PROSITE" id="PS50928"/>
    </source>
</evidence>
<dbReference type="InterPro" id="IPR051393">
    <property type="entry name" value="ABC_transporter_permease"/>
</dbReference>
<protein>
    <submittedName>
        <fullName evidence="9">ABC transporter permease</fullName>
    </submittedName>
</protein>
<feature type="transmembrane region" description="Helical" evidence="7">
    <location>
        <begin position="218"/>
        <end position="238"/>
    </location>
</feature>
<dbReference type="SUPFAM" id="SSF161098">
    <property type="entry name" value="MetI-like"/>
    <property type="match status" value="1"/>
</dbReference>
<evidence type="ECO:0000256" key="7">
    <source>
        <dbReference type="RuleBase" id="RU363032"/>
    </source>
</evidence>
<dbReference type="RefSeq" id="WP_285627720.1">
    <property type="nucleotide sequence ID" value="NZ_BSTJ01000008.1"/>
</dbReference>
<dbReference type="GO" id="GO:0055085">
    <property type="term" value="P:transmembrane transport"/>
    <property type="evidence" value="ECO:0007669"/>
    <property type="project" value="InterPro"/>
</dbReference>